<dbReference type="PRINTS" id="PR00813">
    <property type="entry name" value="BCTERIALGSPG"/>
</dbReference>
<keyword evidence="1" id="KW-0488">Methylation</keyword>
<gene>
    <name evidence="3" type="ORF">Pan44_36520</name>
</gene>
<keyword evidence="4" id="KW-1185">Reference proteome</keyword>
<evidence type="ECO:0000256" key="1">
    <source>
        <dbReference type="ARBA" id="ARBA00022481"/>
    </source>
</evidence>
<dbReference type="KEGG" id="ccos:Pan44_36520"/>
<dbReference type="AlphaFoldDB" id="A0A517SHK6"/>
<evidence type="ECO:0000313" key="4">
    <source>
        <dbReference type="Proteomes" id="UP000315700"/>
    </source>
</evidence>
<reference evidence="3 4" key="1">
    <citation type="submission" date="2019-02" db="EMBL/GenBank/DDBJ databases">
        <title>Deep-cultivation of Planctomycetes and their phenomic and genomic characterization uncovers novel biology.</title>
        <authorList>
            <person name="Wiegand S."/>
            <person name="Jogler M."/>
            <person name="Boedeker C."/>
            <person name="Pinto D."/>
            <person name="Vollmers J."/>
            <person name="Rivas-Marin E."/>
            <person name="Kohn T."/>
            <person name="Peeters S.H."/>
            <person name="Heuer A."/>
            <person name="Rast P."/>
            <person name="Oberbeckmann S."/>
            <person name="Bunk B."/>
            <person name="Jeske O."/>
            <person name="Meyerdierks A."/>
            <person name="Storesund J.E."/>
            <person name="Kallscheuer N."/>
            <person name="Luecker S."/>
            <person name="Lage O.M."/>
            <person name="Pohl T."/>
            <person name="Merkel B.J."/>
            <person name="Hornburger P."/>
            <person name="Mueller R.-W."/>
            <person name="Bruemmer F."/>
            <person name="Labrenz M."/>
            <person name="Spormann A.M."/>
            <person name="Op den Camp H."/>
            <person name="Overmann J."/>
            <person name="Amann R."/>
            <person name="Jetten M.S.M."/>
            <person name="Mascher T."/>
            <person name="Medema M.H."/>
            <person name="Devos D.P."/>
            <person name="Kaster A.-K."/>
            <person name="Ovreas L."/>
            <person name="Rohde M."/>
            <person name="Galperin M.Y."/>
            <person name="Jogler C."/>
        </authorList>
    </citation>
    <scope>NUCLEOTIDE SEQUENCE [LARGE SCALE GENOMIC DNA]</scope>
    <source>
        <strain evidence="3 4">Pan44</strain>
    </source>
</reference>
<evidence type="ECO:0000256" key="2">
    <source>
        <dbReference type="SAM" id="Phobius"/>
    </source>
</evidence>
<dbReference type="GO" id="GO:0015628">
    <property type="term" value="P:protein secretion by the type II secretion system"/>
    <property type="evidence" value="ECO:0007669"/>
    <property type="project" value="InterPro"/>
</dbReference>
<dbReference type="EMBL" id="CP036271">
    <property type="protein sequence ID" value="QDT55606.1"/>
    <property type="molecule type" value="Genomic_DNA"/>
</dbReference>
<feature type="transmembrane region" description="Helical" evidence="2">
    <location>
        <begin position="49"/>
        <end position="71"/>
    </location>
</feature>
<dbReference type="PANTHER" id="PTHR30093:SF2">
    <property type="entry name" value="TYPE II SECRETION SYSTEM PROTEIN H"/>
    <property type="match status" value="1"/>
</dbReference>
<keyword evidence="2" id="KW-1133">Transmembrane helix</keyword>
<sequence length="380" mass="40279">MMRRLSSVQTAAVRSAGGQPAAVQSAAGEPATECSRGRSARRGFSMVELLIVITIIAILVSLLLVGVQAAVGRARVATVVSELKNLEQAIKAFESEFGMQPPSFILLYERGSDWTANDQWTRASRSIIRQLWKDYDFTQNVDFDGDGNTGGVYKTFRLTGAECLVFFLGGMVSVDNSVTPPVYTPKGFSKVPANPFGRQAGGALGGARSGPFYEFKSTQLLSSTSTTTGSTNPEGMYVYLDAIPGQTRPIQYFSSYGGSGYRVYGINGQLGASASSTEAGDNEAFYDSFGWVYTKTPGSASTAPEPYNPNTFQLISPGLDGEYGDANLCGGYVNATNGVQGVTTYLPPGTLPAGGTLAKTPANIARERDNITNFAGGEIH</sequence>
<dbReference type="Pfam" id="PF07963">
    <property type="entry name" value="N_methyl"/>
    <property type="match status" value="1"/>
</dbReference>
<protein>
    <recommendedName>
        <fullName evidence="5">Type II secretion system protein G</fullName>
    </recommendedName>
</protein>
<keyword evidence="2" id="KW-0472">Membrane</keyword>
<accession>A0A517SHK6</accession>
<proteinExistence type="predicted"/>
<dbReference type="PANTHER" id="PTHR30093">
    <property type="entry name" value="GENERAL SECRETION PATHWAY PROTEIN G"/>
    <property type="match status" value="1"/>
</dbReference>
<organism evidence="3 4">
    <name type="scientific">Caulifigura coniformis</name>
    <dbReference type="NCBI Taxonomy" id="2527983"/>
    <lineage>
        <taxon>Bacteria</taxon>
        <taxon>Pseudomonadati</taxon>
        <taxon>Planctomycetota</taxon>
        <taxon>Planctomycetia</taxon>
        <taxon>Planctomycetales</taxon>
        <taxon>Planctomycetaceae</taxon>
        <taxon>Caulifigura</taxon>
    </lineage>
</organism>
<dbReference type="Gene3D" id="3.30.700.10">
    <property type="entry name" value="Glycoprotein, Type 4 Pilin"/>
    <property type="match status" value="1"/>
</dbReference>
<dbReference type="Proteomes" id="UP000315700">
    <property type="component" value="Chromosome"/>
</dbReference>
<evidence type="ECO:0008006" key="5">
    <source>
        <dbReference type="Google" id="ProtNLM"/>
    </source>
</evidence>
<dbReference type="InParanoid" id="A0A517SHK6"/>
<dbReference type="InterPro" id="IPR000983">
    <property type="entry name" value="Bac_GSPG_pilin"/>
</dbReference>
<keyword evidence="2" id="KW-0812">Transmembrane</keyword>
<name>A0A517SHK6_9PLAN</name>
<evidence type="ECO:0000313" key="3">
    <source>
        <dbReference type="EMBL" id="QDT55606.1"/>
    </source>
</evidence>
<dbReference type="SUPFAM" id="SSF54523">
    <property type="entry name" value="Pili subunits"/>
    <property type="match status" value="1"/>
</dbReference>
<dbReference type="NCBIfam" id="TIGR02532">
    <property type="entry name" value="IV_pilin_GFxxxE"/>
    <property type="match status" value="1"/>
</dbReference>
<dbReference type="GO" id="GO:0015627">
    <property type="term" value="C:type II protein secretion system complex"/>
    <property type="evidence" value="ECO:0007669"/>
    <property type="project" value="InterPro"/>
</dbReference>
<dbReference type="InterPro" id="IPR012902">
    <property type="entry name" value="N_methyl_site"/>
</dbReference>
<dbReference type="InterPro" id="IPR045584">
    <property type="entry name" value="Pilin-like"/>
</dbReference>